<dbReference type="EMBL" id="VRMN01000001">
    <property type="protein sequence ID" value="KAA8498210.1"/>
    <property type="molecule type" value="Genomic_DNA"/>
</dbReference>
<name>A0A5J4Z4K4_PORPP</name>
<organism evidence="3 4">
    <name type="scientific">Porphyridium purpureum</name>
    <name type="common">Red alga</name>
    <name type="synonym">Porphyridium cruentum</name>
    <dbReference type="NCBI Taxonomy" id="35688"/>
    <lineage>
        <taxon>Eukaryota</taxon>
        <taxon>Rhodophyta</taxon>
        <taxon>Bangiophyceae</taxon>
        <taxon>Porphyridiales</taxon>
        <taxon>Porphyridiaceae</taxon>
        <taxon>Porphyridium</taxon>
    </lineage>
</organism>
<dbReference type="GO" id="GO:0003723">
    <property type="term" value="F:RNA binding"/>
    <property type="evidence" value="ECO:0007669"/>
    <property type="project" value="UniProtKB-UniRule"/>
</dbReference>
<dbReference type="OrthoDB" id="324at2759"/>
<dbReference type="Gene3D" id="3.30.70.330">
    <property type="match status" value="1"/>
</dbReference>
<dbReference type="InterPro" id="IPR012677">
    <property type="entry name" value="Nucleotide-bd_a/b_plait_sf"/>
</dbReference>
<dbReference type="InterPro" id="IPR000504">
    <property type="entry name" value="RRM_dom"/>
</dbReference>
<evidence type="ECO:0000313" key="4">
    <source>
        <dbReference type="Proteomes" id="UP000324585"/>
    </source>
</evidence>
<dbReference type="Pfam" id="PF00076">
    <property type="entry name" value="RRM_1"/>
    <property type="match status" value="1"/>
</dbReference>
<dbReference type="SUPFAM" id="SSF54928">
    <property type="entry name" value="RNA-binding domain, RBD"/>
    <property type="match status" value="1"/>
</dbReference>
<dbReference type="AlphaFoldDB" id="A0A5J4Z4K4"/>
<dbReference type="GO" id="GO:0016853">
    <property type="term" value="F:isomerase activity"/>
    <property type="evidence" value="ECO:0007669"/>
    <property type="project" value="UniProtKB-KW"/>
</dbReference>
<evidence type="ECO:0000259" key="2">
    <source>
        <dbReference type="PROSITE" id="PS50102"/>
    </source>
</evidence>
<dbReference type="Proteomes" id="UP000324585">
    <property type="component" value="Unassembled WGS sequence"/>
</dbReference>
<evidence type="ECO:0000313" key="3">
    <source>
        <dbReference type="EMBL" id="KAA8498210.1"/>
    </source>
</evidence>
<proteinExistence type="predicted"/>
<reference evidence="4" key="1">
    <citation type="journal article" date="2019" name="Nat. Commun.">
        <title>Expansion of phycobilisome linker gene families in mesophilic red algae.</title>
        <authorList>
            <person name="Lee J."/>
            <person name="Kim D."/>
            <person name="Bhattacharya D."/>
            <person name="Yoon H.S."/>
        </authorList>
    </citation>
    <scope>NUCLEOTIDE SEQUENCE [LARGE SCALE GENOMIC DNA]</scope>
    <source>
        <strain evidence="4">CCMP 1328</strain>
    </source>
</reference>
<feature type="domain" description="RRM" evidence="2">
    <location>
        <begin position="22"/>
        <end position="101"/>
    </location>
</feature>
<dbReference type="InterPro" id="IPR035979">
    <property type="entry name" value="RBD_domain_sf"/>
</dbReference>
<dbReference type="PANTHER" id="PTHR48037">
    <property type="entry name" value="ATPASE E1"/>
    <property type="match status" value="1"/>
</dbReference>
<dbReference type="PROSITE" id="PS50102">
    <property type="entry name" value="RRM"/>
    <property type="match status" value="1"/>
</dbReference>
<comment type="caution">
    <text evidence="3">The sequence shown here is derived from an EMBL/GenBank/DDBJ whole genome shotgun (WGS) entry which is preliminary data.</text>
</comment>
<gene>
    <name evidence="3" type="ORF">FVE85_5795</name>
</gene>
<sequence length="110" mass="11902">MQALRDEHARNLRDGESDARRTCVFVGGLHAGADARIITAAFEPFGPIRDVSVPQAGAQQQPHRGIAFVTFHEHADAVAAVENMDQGELLGFRIHCRFARGSGGETDSHP</sequence>
<keyword evidence="1" id="KW-0694">RNA-binding</keyword>
<keyword evidence="4" id="KW-1185">Reference proteome</keyword>
<accession>A0A5J4Z4K4</accession>
<dbReference type="SMART" id="SM00360">
    <property type="entry name" value="RRM"/>
    <property type="match status" value="1"/>
</dbReference>
<keyword evidence="3" id="KW-0413">Isomerase</keyword>
<protein>
    <submittedName>
        <fullName evidence="3">Peptidyl-prolyl cis-trans isomerase E</fullName>
    </submittedName>
</protein>
<dbReference type="PANTHER" id="PTHR48037:SF1">
    <property type="entry name" value="RRM DOMAIN-CONTAINING PROTEIN"/>
    <property type="match status" value="1"/>
</dbReference>
<evidence type="ECO:0000256" key="1">
    <source>
        <dbReference type="PROSITE-ProRule" id="PRU00176"/>
    </source>
</evidence>